<keyword evidence="13" id="KW-1185">Reference proteome</keyword>
<feature type="domain" description="Proline dehydrogenase" evidence="11">
    <location>
        <begin position="41"/>
        <end position="300"/>
    </location>
</feature>
<dbReference type="PANTHER" id="PTHR13914:SF0">
    <property type="entry name" value="PROLINE DEHYDROGENASE 1, MITOCHONDRIAL"/>
    <property type="match status" value="1"/>
</dbReference>
<dbReference type="InterPro" id="IPR002872">
    <property type="entry name" value="Proline_DH_dom"/>
</dbReference>
<gene>
    <name evidence="12" type="ORF">AN218_14185</name>
</gene>
<comment type="catalytic activity">
    <reaction evidence="8">
        <text>L-proline + a quinone = (S)-1-pyrroline-5-carboxylate + a quinol + H(+)</text>
        <dbReference type="Rhea" id="RHEA:23784"/>
        <dbReference type="ChEBI" id="CHEBI:15378"/>
        <dbReference type="ChEBI" id="CHEBI:17388"/>
        <dbReference type="ChEBI" id="CHEBI:24646"/>
        <dbReference type="ChEBI" id="CHEBI:60039"/>
        <dbReference type="ChEBI" id="CHEBI:132124"/>
        <dbReference type="EC" id="1.5.5.2"/>
    </reaction>
</comment>
<comment type="cofactor">
    <cofactor evidence="10">
        <name>FAD</name>
        <dbReference type="ChEBI" id="CHEBI:57692"/>
    </cofactor>
    <text evidence="10">Binds 1 FAD per subunit.</text>
</comment>
<evidence type="ECO:0000313" key="12">
    <source>
        <dbReference type="EMBL" id="OEV11158.1"/>
    </source>
</evidence>
<feature type="binding site" evidence="10">
    <location>
        <position position="136"/>
    </location>
    <ligand>
        <name>FAD</name>
        <dbReference type="ChEBI" id="CHEBI:57692"/>
    </ligand>
</feature>
<sequence>MFGPVLLAAARSDGIRRLVSSAPVTRPVVRRFVAGEQLGPCLETVRSLTARGLDVTLDHLGEDTTDRSEALRNRDAYLALAHALADGGLGPRAEMSVKLSAFGQALPDGGHDIALANVRPVVEAAAEAGTTVTLDMEDHTTVDSTLAVLAELRRTFPQTGAVLQSCLLRTEDDCGALAGEGSRVRLVKGAYDEPASVAYQRKADVDRAYVRCLKILLSGRGYPMIGTHDPRMVSIAQELARRLGRKHDEFEFQMLYGIRDAEQLRLAAEGHRMRVYVPYGTDWYGYFMRRLAERPANLGFFLRSLATRG</sequence>
<organism evidence="12 13">
    <name type="scientific">Streptomyces nanshensis</name>
    <dbReference type="NCBI Taxonomy" id="518642"/>
    <lineage>
        <taxon>Bacteria</taxon>
        <taxon>Bacillati</taxon>
        <taxon>Actinomycetota</taxon>
        <taxon>Actinomycetes</taxon>
        <taxon>Kitasatosporales</taxon>
        <taxon>Streptomycetaceae</taxon>
        <taxon>Streptomyces</taxon>
    </lineage>
</organism>
<dbReference type="InterPro" id="IPR029041">
    <property type="entry name" value="FAD-linked_oxidoreductase-like"/>
</dbReference>
<dbReference type="InterPro" id="IPR015659">
    <property type="entry name" value="Proline_oxidase"/>
</dbReference>
<dbReference type="EMBL" id="LJGW01000246">
    <property type="protein sequence ID" value="OEV11158.1"/>
    <property type="molecule type" value="Genomic_DNA"/>
</dbReference>
<keyword evidence="3" id="KW-0285">Flavoprotein</keyword>
<dbReference type="GO" id="GO:0000166">
    <property type="term" value="F:nucleotide binding"/>
    <property type="evidence" value="ECO:0007669"/>
    <property type="project" value="UniProtKB-KW"/>
</dbReference>
<dbReference type="PIRSF" id="PIRSF000196">
    <property type="entry name" value="Pro_dehydrog"/>
    <property type="match status" value="1"/>
</dbReference>
<feature type="binding site" evidence="9">
    <location>
        <position position="290"/>
    </location>
    <ligand>
        <name>substrate</name>
    </ligand>
</feature>
<dbReference type="GO" id="GO:0004657">
    <property type="term" value="F:proline dehydrogenase activity"/>
    <property type="evidence" value="ECO:0007669"/>
    <property type="project" value="UniProtKB-EC"/>
</dbReference>
<evidence type="ECO:0000256" key="2">
    <source>
        <dbReference type="ARBA" id="ARBA00012695"/>
    </source>
</evidence>
<feature type="binding site" evidence="10">
    <location>
        <begin position="188"/>
        <end position="190"/>
    </location>
    <ligand>
        <name>FAD</name>
        <dbReference type="ChEBI" id="CHEBI:57692"/>
    </ligand>
</feature>
<feature type="binding site" evidence="10">
    <location>
        <position position="202"/>
    </location>
    <ligand>
        <name>FAD</name>
        <dbReference type="ChEBI" id="CHEBI:57692"/>
    </ligand>
</feature>
<keyword evidence="7" id="KW-0642">Proline metabolism</keyword>
<dbReference type="Gene3D" id="3.20.20.220">
    <property type="match status" value="1"/>
</dbReference>
<dbReference type="SUPFAM" id="SSF51730">
    <property type="entry name" value="FAD-linked oxidoreductase"/>
    <property type="match status" value="1"/>
</dbReference>
<dbReference type="GO" id="GO:0010133">
    <property type="term" value="P:L-proline catabolic process to L-glutamate"/>
    <property type="evidence" value="ECO:0007669"/>
    <property type="project" value="UniProtKB-UniPathway"/>
</dbReference>
<dbReference type="UniPathway" id="UPA00261">
    <property type="reaction ID" value="UER00373"/>
</dbReference>
<evidence type="ECO:0000256" key="10">
    <source>
        <dbReference type="PIRSR" id="PIRSR000196-2"/>
    </source>
</evidence>
<feature type="binding site" evidence="9">
    <location>
        <position position="98"/>
    </location>
    <ligand>
        <name>substrate</name>
    </ligand>
</feature>
<protein>
    <recommendedName>
        <fullName evidence="2">proline dehydrogenase</fullName>
        <ecNumber evidence="2">1.5.5.2</ecNumber>
    </recommendedName>
</protein>
<evidence type="ECO:0000256" key="8">
    <source>
        <dbReference type="ARBA" id="ARBA00048779"/>
    </source>
</evidence>
<feature type="binding site" evidence="10">
    <location>
        <position position="164"/>
    </location>
    <ligand>
        <name>FAD</name>
        <dbReference type="ChEBI" id="CHEBI:57692"/>
    </ligand>
</feature>
<accession>A0A1E7L4S6</accession>
<dbReference type="AlphaFoldDB" id="A0A1E7L4S6"/>
<evidence type="ECO:0000259" key="11">
    <source>
        <dbReference type="Pfam" id="PF01619"/>
    </source>
</evidence>
<evidence type="ECO:0000256" key="1">
    <source>
        <dbReference type="ARBA" id="ARBA00004739"/>
    </source>
</evidence>
<evidence type="ECO:0000256" key="6">
    <source>
        <dbReference type="ARBA" id="ARBA00023002"/>
    </source>
</evidence>
<dbReference type="Pfam" id="PF01619">
    <property type="entry name" value="Pro_dh"/>
    <property type="match status" value="1"/>
</dbReference>
<evidence type="ECO:0000256" key="7">
    <source>
        <dbReference type="ARBA" id="ARBA00023062"/>
    </source>
</evidence>
<feature type="binding site" evidence="9">
    <location>
        <position position="289"/>
    </location>
    <ligand>
        <name>substrate</name>
    </ligand>
</feature>
<comment type="pathway">
    <text evidence="1">Amino-acid degradation; L-proline degradation into L-glutamate; L-glutamate from L-proline: step 1/2.</text>
</comment>
<dbReference type="EC" id="1.5.5.2" evidence="2"/>
<evidence type="ECO:0000256" key="4">
    <source>
        <dbReference type="ARBA" id="ARBA00022741"/>
    </source>
</evidence>
<proteinExistence type="predicted"/>
<comment type="caution">
    <text evidence="12">The sequence shown here is derived from an EMBL/GenBank/DDBJ whole genome shotgun (WGS) entry which is preliminary data.</text>
</comment>
<evidence type="ECO:0000256" key="5">
    <source>
        <dbReference type="ARBA" id="ARBA00022827"/>
    </source>
</evidence>
<dbReference type="InterPro" id="IPR008219">
    <property type="entry name" value="PRODH_bac_arc"/>
</dbReference>
<dbReference type="PANTHER" id="PTHR13914">
    <property type="entry name" value="PROLINE OXIDASE"/>
    <property type="match status" value="1"/>
</dbReference>
<keyword evidence="4 10" id="KW-0547">Nucleotide-binding</keyword>
<evidence type="ECO:0000313" key="13">
    <source>
        <dbReference type="Proteomes" id="UP000176005"/>
    </source>
</evidence>
<feature type="binding site" evidence="10">
    <location>
        <begin position="227"/>
        <end position="228"/>
    </location>
    <ligand>
        <name>FAD</name>
        <dbReference type="ChEBI" id="CHEBI:57692"/>
    </ligand>
</feature>
<keyword evidence="6" id="KW-0560">Oxidoreductase</keyword>
<dbReference type="Proteomes" id="UP000176005">
    <property type="component" value="Unassembled WGS sequence"/>
</dbReference>
<reference evidence="12 13" key="1">
    <citation type="journal article" date="2016" name="Front. Microbiol.">
        <title>Comparative Genomics Analysis of Streptomyces Species Reveals Their Adaptation to the Marine Environment and Their Diversity at the Genomic Level.</title>
        <authorList>
            <person name="Tian X."/>
            <person name="Zhang Z."/>
            <person name="Yang T."/>
            <person name="Chen M."/>
            <person name="Li J."/>
            <person name="Chen F."/>
            <person name="Yang J."/>
            <person name="Li W."/>
            <person name="Zhang B."/>
            <person name="Zhang Z."/>
            <person name="Wu J."/>
            <person name="Zhang C."/>
            <person name="Long L."/>
            <person name="Xiao J."/>
        </authorList>
    </citation>
    <scope>NUCLEOTIDE SEQUENCE [LARGE SCALE GENOMIC DNA]</scope>
    <source>
        <strain evidence="12 13">SCSIO 10429</strain>
    </source>
</reference>
<name>A0A1E7L4S6_9ACTN</name>
<dbReference type="RefSeq" id="WP_070017223.1">
    <property type="nucleotide sequence ID" value="NZ_LJGW01000246.1"/>
</dbReference>
<evidence type="ECO:0000256" key="9">
    <source>
        <dbReference type="PIRSR" id="PIRSR000196-1"/>
    </source>
</evidence>
<keyword evidence="5 10" id="KW-0274">FAD</keyword>
<evidence type="ECO:0000256" key="3">
    <source>
        <dbReference type="ARBA" id="ARBA00022630"/>
    </source>
</evidence>
<dbReference type="PATRIC" id="fig|518642.10.peg.3207"/>